<evidence type="ECO:0000256" key="2">
    <source>
        <dbReference type="ARBA" id="ARBA00023043"/>
    </source>
</evidence>
<dbReference type="PANTHER" id="PTHR24198:SF165">
    <property type="entry name" value="ANKYRIN REPEAT-CONTAINING PROTEIN-RELATED"/>
    <property type="match status" value="1"/>
</dbReference>
<dbReference type="SMART" id="SM00248">
    <property type="entry name" value="ANK"/>
    <property type="match status" value="8"/>
</dbReference>
<dbReference type="InterPro" id="IPR036770">
    <property type="entry name" value="Ankyrin_rpt-contain_sf"/>
</dbReference>
<name>A0A481YXD2_9VIRU</name>
<reference evidence="3" key="1">
    <citation type="journal article" date="2019" name="MBio">
        <title>Virus Genomes from Deep Sea Sediments Expand the Ocean Megavirome and Support Independent Origins of Viral Gigantism.</title>
        <authorList>
            <person name="Backstrom D."/>
            <person name="Yutin N."/>
            <person name="Jorgensen S.L."/>
            <person name="Dharamshi J."/>
            <person name="Homa F."/>
            <person name="Zaremba-Niedwiedzka K."/>
            <person name="Spang A."/>
            <person name="Wolf Y.I."/>
            <person name="Koonin E.V."/>
            <person name="Ettema T.J."/>
        </authorList>
    </citation>
    <scope>NUCLEOTIDE SEQUENCE</scope>
</reference>
<evidence type="ECO:0000256" key="1">
    <source>
        <dbReference type="ARBA" id="ARBA00022737"/>
    </source>
</evidence>
<dbReference type="Gene3D" id="1.25.40.20">
    <property type="entry name" value="Ankyrin repeat-containing domain"/>
    <property type="match status" value="3"/>
</dbReference>
<protein>
    <submittedName>
        <fullName evidence="3">Ankyrin repeat protein</fullName>
    </submittedName>
</protein>
<keyword evidence="1" id="KW-0677">Repeat</keyword>
<keyword evidence="2" id="KW-0040">ANK repeat</keyword>
<accession>A0A481YXD2</accession>
<sequence length="581" mass="65469">MEAIFYLGKNDLLNFSFPQLRLLAKHNLDIDSENLDKDTIAWLLAIKLLSPHHVYATMTPDKLWDKYKDSLTLKLQKDLGVDLDENVKQQFISADPSASNKYLQWIIDSYINNGIKKVKDLNSRVKPALEDFIILLNKKILKKGTKRENESNIYNYCGLIGCKKGKLTLTGLEDLLSKYDEILKNIHQQKEHGIKGRKEGNLIFKTMDFKIIQPLTEEAACYYGKGTKWCTAATQAGNLFEHYNKKGPFYIILPTQAKYPKEKYQLQFESNLLTDEKDESIGIPDLINRFPGLREWDKMANIEHQKRFEQAITNGNMVAVKLFLEDPGIDPTAYDNFAIRESSQMGHTEVVKLLLADGRADPAANSNEAIRWSSFNGHTDVVRLLLADGRADPTAWDNLPIIRSSQKGHADVVKLLLEDGRADPTVRNNLIISRSSENGHANVVRLLLEDGRADPTADDNWAIRLSSRQGHTDVVRLLLADGRVDPAADNNFAISASSENGHTDIVQLLLADGRANPKARDSHTLRLSSQKGHADVVKLLLEDGRADPTTMNNAAIKQAMEEEHEEIVELLLYDPRVILRS</sequence>
<gene>
    <name evidence="3" type="ORF">LCMAC202_02740</name>
</gene>
<evidence type="ECO:0000313" key="3">
    <source>
        <dbReference type="EMBL" id="QBK87913.1"/>
    </source>
</evidence>
<dbReference type="EMBL" id="MK500371">
    <property type="protein sequence ID" value="QBK87913.1"/>
    <property type="molecule type" value="Genomic_DNA"/>
</dbReference>
<organism evidence="3">
    <name type="scientific">Marseillevirus LCMAC202</name>
    <dbReference type="NCBI Taxonomy" id="2506606"/>
    <lineage>
        <taxon>Viruses</taxon>
        <taxon>Varidnaviria</taxon>
        <taxon>Bamfordvirae</taxon>
        <taxon>Nucleocytoviricota</taxon>
        <taxon>Megaviricetes</taxon>
        <taxon>Pimascovirales</taxon>
        <taxon>Pimascovirales incertae sedis</taxon>
        <taxon>Marseilleviridae</taxon>
    </lineage>
</organism>
<proteinExistence type="predicted"/>
<dbReference type="Pfam" id="PF12796">
    <property type="entry name" value="Ank_2"/>
    <property type="match status" value="2"/>
</dbReference>
<dbReference type="InterPro" id="IPR002110">
    <property type="entry name" value="Ankyrin_rpt"/>
</dbReference>
<dbReference type="Pfam" id="PF00023">
    <property type="entry name" value="Ank"/>
    <property type="match status" value="1"/>
</dbReference>
<dbReference type="PANTHER" id="PTHR24198">
    <property type="entry name" value="ANKYRIN REPEAT AND PROTEIN KINASE DOMAIN-CONTAINING PROTEIN"/>
    <property type="match status" value="1"/>
</dbReference>
<dbReference type="SUPFAM" id="SSF48403">
    <property type="entry name" value="Ankyrin repeat"/>
    <property type="match status" value="1"/>
</dbReference>